<reference evidence="2 3" key="1">
    <citation type="submission" date="2015-07" db="EMBL/GenBank/DDBJ databases">
        <title>Emmonsia species relationships and genome sequence.</title>
        <authorList>
            <consortium name="The Broad Institute Genomics Platform"/>
            <person name="Cuomo C.A."/>
            <person name="Munoz J.F."/>
            <person name="Imamovic A."/>
            <person name="Priest M.E."/>
            <person name="Young S."/>
            <person name="Clay O.K."/>
            <person name="McEwen J.G."/>
        </authorList>
    </citation>
    <scope>NUCLEOTIDE SEQUENCE [LARGE SCALE GENOMIC DNA]</scope>
    <source>
        <strain evidence="2 3">UAMH 9510</strain>
    </source>
</reference>
<dbReference type="EMBL" id="LGRN01000081">
    <property type="protein sequence ID" value="OJD17067.1"/>
    <property type="molecule type" value="Genomic_DNA"/>
</dbReference>
<evidence type="ECO:0000256" key="1">
    <source>
        <dbReference type="SAM" id="MobiDB-lite"/>
    </source>
</evidence>
<sequence>MEDPQTLTVATTWKFDMDAAGHIRKLFKATAAAGVGFCKYEPANNVFVVHNCDIIGSAYEMSNLIAKYIDNEKDNDLMEIPKVSRLGPPNAPYEVPYENDIDPEDKGALIDFAQVSESTKIPITTKYWKFSSGTTVGFEKLRYVIDEVSRLAGADIVLEESNSRIRISSYVDSSIVDDAMNRLSNLQPCLSLAITPQVSHILNVFPETKYRLKLSAYSDLNSQAACRILVDPERKDIGRLSKMFVTVMVTRSLENQDDHTPINLGKPPRPTKLRKGRSKLWADFKFQGLGDASNAPRFRDSVPEGGEAALHSQLKLNNGLPAGPLTGTAARKHPYLTREKVSFVDHWASEVEAGAVVASVPEPNSMLPSNPSAEPAQPNLRPPGIKIRKAVIVGKEGGIPAPLDTSKLSPPAEALKVDDRKKTNENVAGQRGPRLPANFNTFAYGQPKFSSAETAPRQTPCPKPFEKRESTQLIDLRDTATVSNMAIPPISYFQYPVIPAKVMKVSSATENNCTEHVKQNEHGRSPGANRGPPCGIRPRICEPESRVFRRTMGQKAGNNANDRKIKENQDNRTEDPRAPFMASNTSTPLFSCPSSKSIELSEWKKAQLADEDVKRAVTLNDFLRHIRRVLDGARCFPGTVSFEIQLGLILANRSLIEKYTNVIFDTKVWNTIFQPKNNLPTPSTIFTNMLTTSGADVDFILDLPDTQAAFACRMFSEEILSRHVWYEFQFTTKNDEILVVTVDESGTAVVNRPESVLGAVNIHCAAQTWDMRGVVKGTVEYIQGDEEIDQAIQNLIGKLYIEPNLTNIVIFARIPEDGQLDISKVLMKRSTRHRFHTHETGSLPEKLAKKPAVHDSISVFSNYRGVESESVGSSSSQATSMCIQDPILQITEVQNLLLAYYGDDKTVVRARAMSAEEMVDDHRLWYEMSIIHPKIEDILRSNKHLEFGDNSVSWTAFKPPGGNEQQLTAKTPETRPAELNARRCDNRTPPPCPMAEISSKDVSDTFHGANKIVQKIDAVGWANVGPEAHAGLKVDHAASMAARSMGTAERPSTFW</sequence>
<gene>
    <name evidence="2" type="ORF">AJ78_02815</name>
</gene>
<feature type="region of interest" description="Disordered" evidence="1">
    <location>
        <begin position="516"/>
        <end position="538"/>
    </location>
</feature>
<feature type="region of interest" description="Disordered" evidence="1">
    <location>
        <begin position="552"/>
        <end position="585"/>
    </location>
</feature>
<dbReference type="Proteomes" id="UP000182235">
    <property type="component" value="Unassembled WGS sequence"/>
</dbReference>
<dbReference type="STRING" id="1447872.A0A1J9Q9Z7"/>
<protein>
    <submittedName>
        <fullName evidence="2">Uncharacterized protein</fullName>
    </submittedName>
</protein>
<organism evidence="2 3">
    <name type="scientific">Emergomyces pasteurianus Ep9510</name>
    <dbReference type="NCBI Taxonomy" id="1447872"/>
    <lineage>
        <taxon>Eukaryota</taxon>
        <taxon>Fungi</taxon>
        <taxon>Dikarya</taxon>
        <taxon>Ascomycota</taxon>
        <taxon>Pezizomycotina</taxon>
        <taxon>Eurotiomycetes</taxon>
        <taxon>Eurotiomycetidae</taxon>
        <taxon>Onygenales</taxon>
        <taxon>Ajellomycetaceae</taxon>
        <taxon>Emergomyces</taxon>
    </lineage>
</organism>
<keyword evidence="3" id="KW-1185">Reference proteome</keyword>
<comment type="caution">
    <text evidence="2">The sequence shown here is derived from an EMBL/GenBank/DDBJ whole genome shotgun (WGS) entry which is preliminary data.</text>
</comment>
<evidence type="ECO:0000313" key="3">
    <source>
        <dbReference type="Proteomes" id="UP000182235"/>
    </source>
</evidence>
<accession>A0A1J9Q9Z7</accession>
<name>A0A1J9Q9Z7_9EURO</name>
<evidence type="ECO:0000313" key="2">
    <source>
        <dbReference type="EMBL" id="OJD17067.1"/>
    </source>
</evidence>
<feature type="compositionally biased region" description="Basic and acidic residues" evidence="1">
    <location>
        <begin position="561"/>
        <end position="577"/>
    </location>
</feature>
<dbReference type="OrthoDB" id="10265971at2759"/>
<dbReference type="AlphaFoldDB" id="A0A1J9Q9Z7"/>
<dbReference type="VEuPathDB" id="FungiDB:AJ78_02815"/>
<proteinExistence type="predicted"/>